<sequence>MTTKERIELIDKAIDDVLNNLQNGIEIKEYWIDNLKVEKRSPLELITELRKIRTLTIKDAQKQKAKFKTYIFGDRY</sequence>
<evidence type="ECO:0000313" key="2">
    <source>
        <dbReference type="Proteomes" id="UP000789803"/>
    </source>
</evidence>
<comment type="caution">
    <text evidence="1">The sequence shown here is derived from an EMBL/GenBank/DDBJ whole genome shotgun (WGS) entry which is preliminary data.</text>
</comment>
<organism evidence="1 2">
    <name type="scientific">Campylobacter majalis</name>
    <dbReference type="NCBI Taxonomy" id="2790656"/>
    <lineage>
        <taxon>Bacteria</taxon>
        <taxon>Pseudomonadati</taxon>
        <taxon>Campylobacterota</taxon>
        <taxon>Epsilonproteobacteria</taxon>
        <taxon>Campylobacterales</taxon>
        <taxon>Campylobacteraceae</taxon>
        <taxon>Campylobacter</taxon>
    </lineage>
</organism>
<protein>
    <submittedName>
        <fullName evidence="1">Uncharacterized protein</fullName>
    </submittedName>
</protein>
<dbReference type="RefSeq" id="WP_229933421.1">
    <property type="nucleotide sequence ID" value="NZ_CAJHOF010000018.1"/>
</dbReference>
<gene>
    <name evidence="1" type="ORF">LMG7974_01644</name>
</gene>
<dbReference type="Proteomes" id="UP000789803">
    <property type="component" value="Unassembled WGS sequence"/>
</dbReference>
<reference evidence="1 2" key="1">
    <citation type="submission" date="2020-11" db="EMBL/GenBank/DDBJ databases">
        <authorList>
            <person name="Peeters C."/>
        </authorList>
    </citation>
    <scope>NUCLEOTIDE SEQUENCE [LARGE SCALE GENOMIC DNA]</scope>
    <source>
        <strain evidence="1 2">LMG 7974</strain>
    </source>
</reference>
<proteinExistence type="predicted"/>
<evidence type="ECO:0000313" key="1">
    <source>
        <dbReference type="EMBL" id="CAD7289567.1"/>
    </source>
</evidence>
<keyword evidence="2" id="KW-1185">Reference proteome</keyword>
<dbReference type="EMBL" id="CAJHOF010000018">
    <property type="protein sequence ID" value="CAD7289567.1"/>
    <property type="molecule type" value="Genomic_DNA"/>
</dbReference>
<name>A0ABM8Q9M9_9BACT</name>
<accession>A0ABM8Q9M9</accession>